<keyword evidence="1" id="KW-0812">Transmembrane</keyword>
<keyword evidence="3" id="KW-1185">Reference proteome</keyword>
<organism evidence="2 3">
    <name type="scientific">Hymenobacter ginkgonis</name>
    <dbReference type="NCBI Taxonomy" id="2682976"/>
    <lineage>
        <taxon>Bacteria</taxon>
        <taxon>Pseudomonadati</taxon>
        <taxon>Bacteroidota</taxon>
        <taxon>Cytophagia</taxon>
        <taxon>Cytophagales</taxon>
        <taxon>Hymenobacteraceae</taxon>
        <taxon>Hymenobacter</taxon>
    </lineage>
</organism>
<feature type="transmembrane region" description="Helical" evidence="1">
    <location>
        <begin position="217"/>
        <end position="237"/>
    </location>
</feature>
<feature type="transmembrane region" description="Helical" evidence="1">
    <location>
        <begin position="189"/>
        <end position="211"/>
    </location>
</feature>
<protein>
    <submittedName>
        <fullName evidence="2">Uncharacterized protein</fullName>
    </submittedName>
</protein>
<keyword evidence="1" id="KW-1133">Transmembrane helix</keyword>
<dbReference type="EMBL" id="WQKZ01000002">
    <property type="protein sequence ID" value="MVN75876.1"/>
    <property type="molecule type" value="Genomic_DNA"/>
</dbReference>
<name>A0A7K1TBU3_9BACT</name>
<sequence>MTSSLRLPGRLGPLLLFGLLAALVVGVEHVIVHRAEFGQYPALPLGVAVDLLVVVPTLFYFSVARPYRLPLSSLVGVGGACLALASWLIPAPQLQSLRVLHLLPPLLEAVTLCLTAAKGRRLVRAYRAAYAHEPHFWPSVRAAVQSLGAVGQLLLTELNLLRYAGLGWWATPETPTHATAFSGHRESGFAALVATATLVLTVETACVHLLAQHWCPSLAPWLLFLDIYGVVLLVAHLHAVRLRPALLTPTELHLRIGFVWELAVPRTELVAARILPEAPAAGSGVLNLAKLLFATPNLLLTFAEPVVVAGPYGMRRTARHVAVYLDQPRQFIAAVGLSS</sequence>
<evidence type="ECO:0000313" key="2">
    <source>
        <dbReference type="EMBL" id="MVN75876.1"/>
    </source>
</evidence>
<gene>
    <name evidence="2" type="ORF">GO988_06010</name>
</gene>
<dbReference type="RefSeq" id="WP_157563010.1">
    <property type="nucleotide sequence ID" value="NZ_WQKZ01000002.1"/>
</dbReference>
<keyword evidence="1" id="KW-0472">Membrane</keyword>
<accession>A0A7K1TBU3</accession>
<feature type="transmembrane region" description="Helical" evidence="1">
    <location>
        <begin position="69"/>
        <end position="89"/>
    </location>
</feature>
<reference evidence="2 3" key="1">
    <citation type="submission" date="2019-12" db="EMBL/GenBank/DDBJ databases">
        <title>Hymenobacter sp. HMF4947 Genome sequencing and assembly.</title>
        <authorList>
            <person name="Kang H."/>
            <person name="Cha I."/>
            <person name="Kim H."/>
            <person name="Joh K."/>
        </authorList>
    </citation>
    <scope>NUCLEOTIDE SEQUENCE [LARGE SCALE GENOMIC DNA]</scope>
    <source>
        <strain evidence="2 3">HMF4947</strain>
    </source>
</reference>
<proteinExistence type="predicted"/>
<dbReference type="AlphaFoldDB" id="A0A7K1TBU3"/>
<evidence type="ECO:0000256" key="1">
    <source>
        <dbReference type="SAM" id="Phobius"/>
    </source>
</evidence>
<comment type="caution">
    <text evidence="2">The sequence shown here is derived from an EMBL/GenBank/DDBJ whole genome shotgun (WGS) entry which is preliminary data.</text>
</comment>
<evidence type="ECO:0000313" key="3">
    <source>
        <dbReference type="Proteomes" id="UP000441336"/>
    </source>
</evidence>
<feature type="transmembrane region" description="Helical" evidence="1">
    <location>
        <begin position="42"/>
        <end position="62"/>
    </location>
</feature>
<dbReference type="Proteomes" id="UP000441336">
    <property type="component" value="Unassembled WGS sequence"/>
</dbReference>